<protein>
    <submittedName>
        <fullName evidence="2">Uncharacterized protein</fullName>
    </submittedName>
</protein>
<feature type="region of interest" description="Disordered" evidence="1">
    <location>
        <begin position="337"/>
        <end position="426"/>
    </location>
</feature>
<feature type="region of interest" description="Disordered" evidence="1">
    <location>
        <begin position="649"/>
        <end position="678"/>
    </location>
</feature>
<dbReference type="Gene3D" id="1.20.120.20">
    <property type="entry name" value="Apolipoprotein"/>
    <property type="match status" value="1"/>
</dbReference>
<evidence type="ECO:0000313" key="2">
    <source>
        <dbReference type="EMBL" id="QSW86049.1"/>
    </source>
</evidence>
<evidence type="ECO:0000256" key="1">
    <source>
        <dbReference type="SAM" id="MobiDB-lite"/>
    </source>
</evidence>
<name>A0A8A2UBE1_9EURY</name>
<dbReference type="AlphaFoldDB" id="A0A8A2UBE1"/>
<dbReference type="RefSeq" id="WP_207271201.1">
    <property type="nucleotide sequence ID" value="NZ_CP071463.1"/>
</dbReference>
<dbReference type="Proteomes" id="UP000663191">
    <property type="component" value="Chromosome"/>
</dbReference>
<dbReference type="OrthoDB" id="386131at2157"/>
<organism evidence="2 3">
    <name type="scientific">Natrinema longum</name>
    <dbReference type="NCBI Taxonomy" id="370324"/>
    <lineage>
        <taxon>Archaea</taxon>
        <taxon>Methanobacteriati</taxon>
        <taxon>Methanobacteriota</taxon>
        <taxon>Stenosarchaea group</taxon>
        <taxon>Halobacteria</taxon>
        <taxon>Halobacteriales</taxon>
        <taxon>Natrialbaceae</taxon>
        <taxon>Natrinema</taxon>
    </lineage>
</organism>
<gene>
    <name evidence="2" type="ORF">J0X27_04235</name>
</gene>
<keyword evidence="3" id="KW-1185">Reference proteome</keyword>
<feature type="compositionally biased region" description="Polar residues" evidence="1">
    <location>
        <begin position="751"/>
        <end position="765"/>
    </location>
</feature>
<feature type="compositionally biased region" description="Polar residues" evidence="1">
    <location>
        <begin position="400"/>
        <end position="415"/>
    </location>
</feature>
<proteinExistence type="predicted"/>
<dbReference type="EMBL" id="CP071463">
    <property type="protein sequence ID" value="QSW86049.1"/>
    <property type="molecule type" value="Genomic_DNA"/>
</dbReference>
<evidence type="ECO:0000313" key="3">
    <source>
        <dbReference type="Proteomes" id="UP000663191"/>
    </source>
</evidence>
<feature type="compositionally biased region" description="Gly residues" evidence="1">
    <location>
        <begin position="651"/>
        <end position="662"/>
    </location>
</feature>
<accession>A0A8A2UBE1</accession>
<feature type="compositionally biased region" description="Basic and acidic residues" evidence="1">
    <location>
        <begin position="416"/>
        <end position="425"/>
    </location>
</feature>
<dbReference type="GeneID" id="63182925"/>
<dbReference type="KEGG" id="hlo:J0X27_04235"/>
<sequence>MAFNLDFDIRDSADDALRDATDGNVGISDDFTSTEDSGGIRNVATTGAVEGFSATDSAVKTGSEAVLDNDRFSVQDTVRTGLAQAPMSAAASIKQGEPTWVNDDQVAEGFQQVDQSITNTIDSAVEGTPADNPATDAVRWAGDTLVGDALRIGVGTATGIDTEEGTTDYTPGALEAADIGLTLGTAGAGSAALRGGTRSLDSATSAVGRLTSRFGDDAGDAGRLMTDGGRSVDDIGSAADDTPQLVPSGEDALSFGSGADDARDAASRGVDDVMDVFNRNADDAGRSTDDAATVVDDTVDDAGRAADDTGSQLTLDASARSADDAGSLSGRIRSAISRDGDGLASRVSRSTDDVGSTAARSGDDFGSTAARTGDDAGSTFTRTGDDVGSAVSRSGDDVGSTFTRSSDDIGSTVTRSGDDVARTADDSSSLFSRIRDSRYARYGAAGGVIGGGIVAGGTLASMVMGGSDEPGDDERQGAGWGDPEPIAELEGGWVLSRQEQTTGSDDRYFVAGGPSSGEQFLAAGGEAVQPDPDATLDDVPSFDTESAARQAHQAWLEQAGSASDSDGSGEWDELEALEELGNGWVLWRQEKIDGTDRRFFVTREHSSGIEVLLSGGNAEVVDGQTPIEELPSFPSESDARTAYQAWLEANSGGGRGSQGGRGGQERADGGGEQAESGEWTEWTEYEVVEPWYILRREHTGNGSVEFVIAGADGNGNTVFLGPDGEIVDEPHIYSSEEDVQAALDAYQQNAENGNTDESKQPTGEQPDQRDVQEGTNEGWSEWEWVEAVEPWHIYARAHRDGEQVEFLAAGDLGDGTTVYLGSDGDVVDEPDIFESADEIQTALKAYYQAVQNGEIPAERQPTGAEPPLKQVREDAAAATGGILSWITDNPVRMVGIAVILIAAAYYYNYYYRDEPIDWGDENDAGDESVMDMGADG</sequence>
<feature type="region of interest" description="Disordered" evidence="1">
    <location>
        <begin position="751"/>
        <end position="778"/>
    </location>
</feature>
<feature type="region of interest" description="Disordered" evidence="1">
    <location>
        <begin position="216"/>
        <end position="267"/>
    </location>
</feature>
<reference evidence="2 3" key="1">
    <citation type="journal article" date="2006" name="Int. J. Syst. Evol. Microbiol.">
        <title>Haloterrigena longa sp. nov. and Haloterrigena limicola sp. nov., extremely halophilic archaea isolated from a salt lake.</title>
        <authorList>
            <person name="Cui H.L."/>
            <person name="Tohty D."/>
            <person name="Zhou P.J."/>
            <person name="Liu S.J."/>
        </authorList>
    </citation>
    <scope>NUCLEOTIDE SEQUENCE [LARGE SCALE GENOMIC DNA]</scope>
    <source>
        <strain evidence="2 3">ABH32</strain>
    </source>
</reference>